<dbReference type="SMART" id="SM00034">
    <property type="entry name" value="CLECT"/>
    <property type="match status" value="1"/>
</dbReference>
<feature type="compositionally biased region" description="Basic and acidic residues" evidence="1">
    <location>
        <begin position="89"/>
        <end position="98"/>
    </location>
</feature>
<evidence type="ECO:0000313" key="3">
    <source>
        <dbReference type="EMBL" id="KAJ8871596.1"/>
    </source>
</evidence>
<evidence type="ECO:0000259" key="2">
    <source>
        <dbReference type="PROSITE" id="PS50041"/>
    </source>
</evidence>
<dbReference type="CDD" id="cd00037">
    <property type="entry name" value="CLECT"/>
    <property type="match status" value="1"/>
</dbReference>
<dbReference type="InterPro" id="IPR001304">
    <property type="entry name" value="C-type_lectin-like"/>
</dbReference>
<dbReference type="PROSITE" id="PS50041">
    <property type="entry name" value="C_TYPE_LECTIN_2"/>
    <property type="match status" value="1"/>
</dbReference>
<proteinExistence type="predicted"/>
<accession>A0ABQ9GHS7</accession>
<reference evidence="3 4" key="1">
    <citation type="submission" date="2023-02" db="EMBL/GenBank/DDBJ databases">
        <title>LHISI_Scaffold_Assembly.</title>
        <authorList>
            <person name="Stuart O.P."/>
            <person name="Cleave R."/>
            <person name="Magrath M.J.L."/>
            <person name="Mikheyev A.S."/>
        </authorList>
    </citation>
    <scope>NUCLEOTIDE SEQUENCE [LARGE SCALE GENOMIC DNA]</scope>
    <source>
        <strain evidence="3">Daus_M_001</strain>
        <tissue evidence="3">Leg muscle</tissue>
    </source>
</reference>
<keyword evidence="4" id="KW-1185">Reference proteome</keyword>
<dbReference type="EMBL" id="JARBHB010000012">
    <property type="protein sequence ID" value="KAJ8871596.1"/>
    <property type="molecule type" value="Genomic_DNA"/>
</dbReference>
<dbReference type="InterPro" id="IPR016186">
    <property type="entry name" value="C-type_lectin-like/link_sf"/>
</dbReference>
<name>A0ABQ9GHS7_9NEOP</name>
<dbReference type="SUPFAM" id="SSF56436">
    <property type="entry name" value="C-type lectin-like"/>
    <property type="match status" value="1"/>
</dbReference>
<feature type="region of interest" description="Disordered" evidence="1">
    <location>
        <begin position="44"/>
        <end position="69"/>
    </location>
</feature>
<evidence type="ECO:0000256" key="1">
    <source>
        <dbReference type="SAM" id="MobiDB-lite"/>
    </source>
</evidence>
<dbReference type="InterPro" id="IPR016187">
    <property type="entry name" value="CTDL_fold"/>
</dbReference>
<dbReference type="PANTHER" id="PTHR45710:SF26">
    <property type="entry name" value="RH26557P"/>
    <property type="match status" value="1"/>
</dbReference>
<protein>
    <recommendedName>
        <fullName evidence="2">C-type lectin domain-containing protein</fullName>
    </recommendedName>
</protein>
<feature type="compositionally biased region" description="Polar residues" evidence="1">
    <location>
        <begin position="114"/>
        <end position="124"/>
    </location>
</feature>
<sequence>MTVCRRCTVVQDFRICWYEMLTATAVFRLTLLVGLACAEDQHALPGTGRLDRKPRSPAGHADKQVCTSGENETQKHAGLCALHLQHAARGREKRDIPEKNPPTSGVARHDSHMTKSGSGPSRVSNPVRLDVRSGTIESIRVTTEHASCVQELHHHSNTAKEMDEMIYQSAMAFPDWPLEGDIILNTRLSEDNDTELDQHSTEQETSISKPVQHLPDMFDTFKPQYKLVDSLGYYKVVKGRHLSWEEARAACRAEGAHLAVVNSKREAAALSDLYYKEGIKTDLVIHTVWIGAYRPRGQHQFITVHGTQLKKVGFNAWKNEKHNKDTNERCVLLDVDMDAKLTSSSCNLGQHHICEHQLHVVPACTFRHESPRNRHANTPRRRLYCLTEPPLTPAMVTLVSKCTTGEQPPFYQHPIAKIRDDSATSAL</sequence>
<evidence type="ECO:0000313" key="4">
    <source>
        <dbReference type="Proteomes" id="UP001159363"/>
    </source>
</evidence>
<organism evidence="3 4">
    <name type="scientific">Dryococelus australis</name>
    <dbReference type="NCBI Taxonomy" id="614101"/>
    <lineage>
        <taxon>Eukaryota</taxon>
        <taxon>Metazoa</taxon>
        <taxon>Ecdysozoa</taxon>
        <taxon>Arthropoda</taxon>
        <taxon>Hexapoda</taxon>
        <taxon>Insecta</taxon>
        <taxon>Pterygota</taxon>
        <taxon>Neoptera</taxon>
        <taxon>Polyneoptera</taxon>
        <taxon>Phasmatodea</taxon>
        <taxon>Verophasmatodea</taxon>
        <taxon>Anareolatae</taxon>
        <taxon>Phasmatidae</taxon>
        <taxon>Eurycanthinae</taxon>
        <taxon>Dryococelus</taxon>
    </lineage>
</organism>
<feature type="region of interest" description="Disordered" evidence="1">
    <location>
        <begin position="88"/>
        <end position="127"/>
    </location>
</feature>
<comment type="caution">
    <text evidence="3">The sequence shown here is derived from an EMBL/GenBank/DDBJ whole genome shotgun (WGS) entry which is preliminary data.</text>
</comment>
<feature type="domain" description="C-type lectin" evidence="2">
    <location>
        <begin position="234"/>
        <end position="355"/>
    </location>
</feature>
<dbReference type="Proteomes" id="UP001159363">
    <property type="component" value="Chromosome 11"/>
</dbReference>
<dbReference type="PANTHER" id="PTHR45710">
    <property type="entry name" value="C-TYPE LECTIN DOMAIN-CONTAINING PROTEIN 180"/>
    <property type="match status" value="1"/>
</dbReference>
<dbReference type="Gene3D" id="3.10.100.10">
    <property type="entry name" value="Mannose-Binding Protein A, subunit A"/>
    <property type="match status" value="1"/>
</dbReference>
<gene>
    <name evidence="3" type="ORF">PR048_027922</name>
</gene>
<dbReference type="InterPro" id="IPR050828">
    <property type="entry name" value="C-type_lectin/matrix_domain"/>
</dbReference>
<dbReference type="Pfam" id="PF00059">
    <property type="entry name" value="Lectin_C"/>
    <property type="match status" value="1"/>
</dbReference>